<dbReference type="Gene3D" id="2.30.30.140">
    <property type="match status" value="1"/>
</dbReference>
<accession>A0A0K6G5J8</accession>
<evidence type="ECO:0000259" key="4">
    <source>
        <dbReference type="PROSITE" id="PS50304"/>
    </source>
</evidence>
<evidence type="ECO:0000313" key="6">
    <source>
        <dbReference type="Proteomes" id="UP000044841"/>
    </source>
</evidence>
<comment type="subcellular location">
    <subcellularLocation>
        <location evidence="1">Nucleus</location>
    </subcellularLocation>
</comment>
<feature type="region of interest" description="Disordered" evidence="3">
    <location>
        <begin position="207"/>
        <end position="229"/>
    </location>
</feature>
<dbReference type="SUPFAM" id="SSF63748">
    <property type="entry name" value="Tudor/PWWP/MBT"/>
    <property type="match status" value="1"/>
</dbReference>
<proteinExistence type="predicted"/>
<evidence type="ECO:0000256" key="3">
    <source>
        <dbReference type="SAM" id="MobiDB-lite"/>
    </source>
</evidence>
<reference evidence="5 6" key="1">
    <citation type="submission" date="2015-07" db="EMBL/GenBank/DDBJ databases">
        <authorList>
            <person name="Noorani M."/>
        </authorList>
    </citation>
    <scope>NUCLEOTIDE SEQUENCE [LARGE SCALE GENOMIC DNA]</scope>
    <source>
        <strain evidence="5">BBA 69670</strain>
    </source>
</reference>
<dbReference type="Proteomes" id="UP000044841">
    <property type="component" value="Unassembled WGS sequence"/>
</dbReference>
<keyword evidence="6" id="KW-1185">Reference proteome</keyword>
<dbReference type="InterPro" id="IPR002999">
    <property type="entry name" value="Tudor"/>
</dbReference>
<dbReference type="CDD" id="cd21182">
    <property type="entry name" value="Tudor_SMN_SPF30-like"/>
    <property type="match status" value="1"/>
</dbReference>
<organism evidence="5 6">
    <name type="scientific">Rhizoctonia solani</name>
    <dbReference type="NCBI Taxonomy" id="456999"/>
    <lineage>
        <taxon>Eukaryota</taxon>
        <taxon>Fungi</taxon>
        <taxon>Dikarya</taxon>
        <taxon>Basidiomycota</taxon>
        <taxon>Agaricomycotina</taxon>
        <taxon>Agaricomycetes</taxon>
        <taxon>Cantharellales</taxon>
        <taxon>Ceratobasidiaceae</taxon>
        <taxon>Rhizoctonia</taxon>
    </lineage>
</organism>
<dbReference type="EMBL" id="CYGV01001400">
    <property type="protein sequence ID" value="CUA73897.1"/>
    <property type="molecule type" value="Genomic_DNA"/>
</dbReference>
<dbReference type="SMART" id="SM00333">
    <property type="entry name" value="TUDOR"/>
    <property type="match status" value="1"/>
</dbReference>
<evidence type="ECO:0000256" key="1">
    <source>
        <dbReference type="ARBA" id="ARBA00004123"/>
    </source>
</evidence>
<dbReference type="GO" id="GO:0005634">
    <property type="term" value="C:nucleus"/>
    <property type="evidence" value="ECO:0007669"/>
    <property type="project" value="UniProtKB-SubCell"/>
</dbReference>
<name>A0A0K6G5J8_9AGAM</name>
<feature type="region of interest" description="Disordered" evidence="3">
    <location>
        <begin position="133"/>
        <end position="185"/>
    </location>
</feature>
<dbReference type="PANTHER" id="PTHR46297">
    <property type="entry name" value="ZINC FINGER CCCH-TYPE WITH G PATCH DOMAIN-CONTAINING PROTEIN"/>
    <property type="match status" value="1"/>
</dbReference>
<dbReference type="AlphaFoldDB" id="A0A0K6G5J8"/>
<feature type="region of interest" description="Disordered" evidence="3">
    <location>
        <begin position="44"/>
        <end position="80"/>
    </location>
</feature>
<sequence>MDRKELETYQVQLSQVELALASDPDNEELTSLRSELKELISLTEAALAEEDPAPAASSSTTSAPASSNNRKQPATPVTSFQAGDECLAKYSSDGQWYPARITSVGGSDERRVFSIVFKGYNSTELVDASSLKRMPPGGYRGHNATINKRKLDPEEEAERERKKKKNEKKLEVRAQKAKEQNNKQAAWQKFAKKSEKKGVAIAGVQGNSIFRTPDNPHGRVGVTGSGKGMTEYAAKEKHKFTTEEAA</sequence>
<feature type="domain" description="Tudor" evidence="4">
    <location>
        <begin position="79"/>
        <end position="141"/>
    </location>
</feature>
<evidence type="ECO:0000256" key="2">
    <source>
        <dbReference type="ARBA" id="ARBA00023242"/>
    </source>
</evidence>
<gene>
    <name evidence="5" type="ORF">RSOLAG22IIIB_01418</name>
</gene>
<feature type="compositionally biased region" description="Low complexity" evidence="3">
    <location>
        <begin position="53"/>
        <end position="67"/>
    </location>
</feature>
<keyword evidence="2" id="KW-0539">Nucleus</keyword>
<protein>
    <submittedName>
        <fullName evidence="5">Survival of motor neuron-related-splicing factor 30</fullName>
    </submittedName>
</protein>
<feature type="compositionally biased region" description="Polar residues" evidence="3">
    <location>
        <begin position="68"/>
        <end position="80"/>
    </location>
</feature>
<dbReference type="PROSITE" id="PS50304">
    <property type="entry name" value="TUDOR"/>
    <property type="match status" value="1"/>
</dbReference>
<feature type="compositionally biased region" description="Basic and acidic residues" evidence="3">
    <location>
        <begin position="168"/>
        <end position="181"/>
    </location>
</feature>
<evidence type="ECO:0000313" key="5">
    <source>
        <dbReference type="EMBL" id="CUA73897.1"/>
    </source>
</evidence>